<dbReference type="AlphaFoldDB" id="D6SQH3"/>
<evidence type="ECO:0000256" key="7">
    <source>
        <dbReference type="RuleBase" id="RU000643"/>
    </source>
</evidence>
<comment type="caution">
    <text evidence="9">The sequence shown here is derived from an EMBL/GenBank/DDBJ whole genome shotgun (WGS) entry which is preliminary data.</text>
</comment>
<dbReference type="Pfam" id="PF00889">
    <property type="entry name" value="EF_TS"/>
    <property type="match status" value="1"/>
</dbReference>
<dbReference type="Gene3D" id="1.10.8.10">
    <property type="entry name" value="DNA helicase RuvA subunit, C-terminal domain"/>
    <property type="match status" value="1"/>
</dbReference>
<reference evidence="9" key="1">
    <citation type="submission" date="2010-05" db="EMBL/GenBank/DDBJ databases">
        <title>The draft genome of Desulfonatronospira thiodismutans ASO3-1.</title>
        <authorList>
            <consortium name="US DOE Joint Genome Institute (JGI-PGF)"/>
            <person name="Lucas S."/>
            <person name="Copeland A."/>
            <person name="Lapidus A."/>
            <person name="Cheng J.-F."/>
            <person name="Bruce D."/>
            <person name="Goodwin L."/>
            <person name="Pitluck S."/>
            <person name="Chertkov O."/>
            <person name="Brettin T."/>
            <person name="Detter J.C."/>
            <person name="Han C."/>
            <person name="Land M.L."/>
            <person name="Hauser L."/>
            <person name="Kyrpides N."/>
            <person name="Mikhailova N."/>
            <person name="Muyzer G."/>
            <person name="Woyke T."/>
        </authorList>
    </citation>
    <scope>NUCLEOTIDE SEQUENCE [LARGE SCALE GENOMIC DNA]</scope>
    <source>
        <strain evidence="9">ASO3-1</strain>
    </source>
</reference>
<dbReference type="InterPro" id="IPR018101">
    <property type="entry name" value="Transl_elong_Ts_CS"/>
</dbReference>
<comment type="function">
    <text evidence="5 6">Associates with the EF-Tu.GDP complex and induces the exchange of GDP to GTP. It remains bound to the aminoacyl-tRNA.EF-Tu.GTP complex up to the GTP hydrolysis stage on the ribosome.</text>
</comment>
<dbReference type="InterPro" id="IPR009060">
    <property type="entry name" value="UBA-like_sf"/>
</dbReference>
<evidence type="ECO:0000256" key="2">
    <source>
        <dbReference type="ARBA" id="ARBA00016956"/>
    </source>
</evidence>
<dbReference type="PROSITE" id="PS01127">
    <property type="entry name" value="EF_TS_2"/>
    <property type="match status" value="1"/>
</dbReference>
<dbReference type="FunFam" id="1.10.286.20:FF:000001">
    <property type="entry name" value="Elongation factor Ts"/>
    <property type="match status" value="1"/>
</dbReference>
<dbReference type="OrthoDB" id="9808348at2"/>
<dbReference type="PANTHER" id="PTHR11741">
    <property type="entry name" value="ELONGATION FACTOR TS"/>
    <property type="match status" value="1"/>
</dbReference>
<keyword evidence="4 5" id="KW-0648">Protein biosynthesis</keyword>
<dbReference type="SUPFAM" id="SSF54713">
    <property type="entry name" value="Elongation factor Ts (EF-Ts), dimerisation domain"/>
    <property type="match status" value="1"/>
</dbReference>
<organism evidence="9 10">
    <name type="scientific">Desulfonatronospira thiodismutans ASO3-1</name>
    <dbReference type="NCBI Taxonomy" id="555779"/>
    <lineage>
        <taxon>Bacteria</taxon>
        <taxon>Pseudomonadati</taxon>
        <taxon>Thermodesulfobacteriota</taxon>
        <taxon>Desulfovibrionia</taxon>
        <taxon>Desulfovibrionales</taxon>
        <taxon>Desulfonatronovibrionaceae</taxon>
        <taxon>Desulfonatronospira</taxon>
    </lineage>
</organism>
<keyword evidence="3 5" id="KW-0251">Elongation factor</keyword>
<proteinExistence type="inferred from homology"/>
<dbReference type="NCBIfam" id="TIGR00116">
    <property type="entry name" value="tsf"/>
    <property type="match status" value="1"/>
</dbReference>
<dbReference type="Gene3D" id="1.10.286.20">
    <property type="match status" value="1"/>
</dbReference>
<name>D6SQH3_9BACT</name>
<evidence type="ECO:0000313" key="10">
    <source>
        <dbReference type="Proteomes" id="UP000005496"/>
    </source>
</evidence>
<dbReference type="PANTHER" id="PTHR11741:SF0">
    <property type="entry name" value="ELONGATION FACTOR TS, MITOCHONDRIAL"/>
    <property type="match status" value="1"/>
</dbReference>
<evidence type="ECO:0000256" key="4">
    <source>
        <dbReference type="ARBA" id="ARBA00022917"/>
    </source>
</evidence>
<dbReference type="RefSeq" id="WP_008870313.1">
    <property type="nucleotide sequence ID" value="NZ_ACJN02000002.1"/>
</dbReference>
<feature type="domain" description="Translation elongation factor EFTs/EF1B dimerisation" evidence="8">
    <location>
        <begin position="54"/>
        <end position="196"/>
    </location>
</feature>
<evidence type="ECO:0000256" key="6">
    <source>
        <dbReference type="RuleBase" id="RU000642"/>
    </source>
</evidence>
<keyword evidence="5" id="KW-0963">Cytoplasm</keyword>
<dbReference type="CDD" id="cd14275">
    <property type="entry name" value="UBA_EF-Ts"/>
    <property type="match status" value="1"/>
</dbReference>
<dbReference type="PROSITE" id="PS01126">
    <property type="entry name" value="EF_TS_1"/>
    <property type="match status" value="1"/>
</dbReference>
<keyword evidence="10" id="KW-1185">Reference proteome</keyword>
<dbReference type="InterPro" id="IPR014039">
    <property type="entry name" value="Transl_elong_EFTs/EF1B_dimer"/>
</dbReference>
<comment type="subcellular location">
    <subcellularLocation>
        <location evidence="5 7">Cytoplasm</location>
    </subcellularLocation>
</comment>
<dbReference type="GO" id="GO:0005737">
    <property type="term" value="C:cytoplasm"/>
    <property type="evidence" value="ECO:0007669"/>
    <property type="project" value="UniProtKB-SubCell"/>
</dbReference>
<dbReference type="Proteomes" id="UP000005496">
    <property type="component" value="Unassembled WGS sequence"/>
</dbReference>
<gene>
    <name evidence="5" type="primary">tsf</name>
    <name evidence="9" type="ORF">Dthio_PD2391</name>
</gene>
<evidence type="ECO:0000256" key="5">
    <source>
        <dbReference type="HAMAP-Rule" id="MF_00050"/>
    </source>
</evidence>
<dbReference type="FunFam" id="1.10.8.10:FF:000001">
    <property type="entry name" value="Elongation factor Ts"/>
    <property type="match status" value="1"/>
</dbReference>
<dbReference type="GO" id="GO:0003746">
    <property type="term" value="F:translation elongation factor activity"/>
    <property type="evidence" value="ECO:0007669"/>
    <property type="project" value="UniProtKB-UniRule"/>
</dbReference>
<evidence type="ECO:0000256" key="3">
    <source>
        <dbReference type="ARBA" id="ARBA00022768"/>
    </source>
</evidence>
<dbReference type="HAMAP" id="MF_00050">
    <property type="entry name" value="EF_Ts"/>
    <property type="match status" value="1"/>
</dbReference>
<evidence type="ECO:0000259" key="8">
    <source>
        <dbReference type="Pfam" id="PF00889"/>
    </source>
</evidence>
<comment type="similarity">
    <text evidence="1 5 6">Belongs to the EF-Ts family.</text>
</comment>
<dbReference type="Gene3D" id="3.30.479.20">
    <property type="entry name" value="Elongation factor Ts, dimerisation domain"/>
    <property type="match status" value="1"/>
</dbReference>
<sequence>MVDAQKVKALREKTGAGMMDCKKALQDSGGDEEKAITWLREKGLSKAQKRAGRATSEGWIGSYIHSNGKIGVLVELKCETDFVAKSDQFQQLARDLAMQIAATSPVCVNPEDLPQELVDKERDFYKSQAEKEGKPEHIAEKIVQGRLDKYYKEVCLLKQAYIKDDSKTIEDLINDTVVVLGESIQIGRFTRLGLGEDVQD</sequence>
<dbReference type="InterPro" id="IPR001816">
    <property type="entry name" value="Transl_elong_EFTs/EF1B"/>
</dbReference>
<dbReference type="eggNOG" id="COG0264">
    <property type="taxonomic scope" value="Bacteria"/>
</dbReference>
<evidence type="ECO:0000256" key="1">
    <source>
        <dbReference type="ARBA" id="ARBA00005532"/>
    </source>
</evidence>
<accession>D6SQH3</accession>
<evidence type="ECO:0000313" key="9">
    <source>
        <dbReference type="EMBL" id="EFI34999.1"/>
    </source>
</evidence>
<dbReference type="InterPro" id="IPR036402">
    <property type="entry name" value="EF-Ts_dimer_sf"/>
</dbReference>
<protein>
    <recommendedName>
        <fullName evidence="2 5">Elongation factor Ts</fullName>
        <shortName evidence="5">EF-Ts</shortName>
    </recommendedName>
</protein>
<dbReference type="EMBL" id="ACJN02000002">
    <property type="protein sequence ID" value="EFI34999.1"/>
    <property type="molecule type" value="Genomic_DNA"/>
</dbReference>
<dbReference type="SUPFAM" id="SSF46934">
    <property type="entry name" value="UBA-like"/>
    <property type="match status" value="1"/>
</dbReference>
<feature type="region of interest" description="Involved in Mg(2+) ion dislocation from EF-Tu" evidence="5">
    <location>
        <begin position="80"/>
        <end position="83"/>
    </location>
</feature>